<evidence type="ECO:0000313" key="7">
    <source>
        <dbReference type="Proteomes" id="UP000298138"/>
    </source>
</evidence>
<dbReference type="SUPFAM" id="SSF52540">
    <property type="entry name" value="P-loop containing nucleoside triphosphate hydrolases"/>
    <property type="match status" value="2"/>
</dbReference>
<sequence length="1378" mass="152692">MARISPEILAHYTLFNDLSTFTGIGTLRFYMPRRAAPGPDAPDGWHWLEDDPWPAEYTPSDIPRRVRELLVKGLVRLTYRMVSGTEARVRVYILPEDVRGELVLAKTGAGKGNLRKVLLAVDTSREAWEGDIVVRNRRSLFEVEKEEDESCSLFYLFNTIPSPAPDPESPWIGEERVRERMRSVLGVTPFPECGEDGFRGLKTMPYSYQKESIAMMVQREMAPEKRMDPRLKEMVAPTGEVYYIDTDSLRIYESPVYYDDVRGGILAEEMGTGKTLMCLGLITATKGEYSTPPRGFTAVIPAPETPAHPPSLLHLSLTTIRAHNVWIPDSLPTHHTTLLHTHTPFYLSPTTLRTRSRRQSLLPPPTERIHLSACTIIVCPQNLVRQWLSEISKHVLPGFLSVCVLDQTTSVVPSIPELLKYDILLFSRNRFDREVREGSDAQGRRVPYGVARACECPYIGATRTPDCTCFKVEEVYNSPLFRVRWKRIVIDEGHFLGAGGKSRGVEVAGKLNAERRWIVTGTPGDNLMGVMAGMVAVERESVEEKRERERQALEARRLARESEERDLERIGNMVRDYLKLEPWTVGCKNQASWKTTITAPFLLPTSAATHRLRTLFSHLLLRHLPASLESSHPLPFLHSTITPLPPNPLEKLTLNLFTMSLTINAITSERQDEDYMFHPRNASALRLLTTNLREAAFYWAGTSRTDVAETVGIARAYMRKNGRQLGSEDRAAMEKAIEVGEMALGCHLWNWVAEFHEMGWMVEGLPEEVAEAWEVRRKRLGRRPVVGATLLLEMQRFVRERMGAWLSEEEMWEELKERGREVVKRYKEWVGGEKERVDRRLGRGEERRGIARGTVMEPTVGAGAPLELAKKEKGKKTAKPKSPATSKSNPKSPSSLKSSSTPKPRKTKKPDSTTPAPTSILRPPAPAPAPILPRAHLLPPLSTKLHHLLCSLLNTPHKTLIFTTTPTLHSHLLHSLSLLAIPTLSIPASQPAPTTALYLHAFHTLERYKVLLMDLQSAGRGLNVCCARRVVFVGVVEEGARWAQAVKRVWRMGVAGEVRVDAVVVGEVEGGIAAGMGGEGMAVPGEAVKKESGESIDATKNNVPGPGVSSVSDSTTRTRTATAETSAPTSQDTATRIRDIIRNLHFYELTEEELGKWCWDPVGSVPPVGSSSTSSISSILSSTHSSTNPPQPPGTTPRNGVALGNEPATFRIPLFTEFTHGQAWIDDKALQREIDEIESGTRHDEAAAAAVATTLSTPSMPSTPPTPSTPATPGAAVARAKDEDIDMDFDPASLNQAAQEEQQSNSNGHGETRRRSIFGGQGGIRSPEMRKRSRSEEDDDGKGDGEEENGVGGGKKKRLKPREKMVRFAPLPVGMGGV</sequence>
<dbReference type="InterPro" id="IPR050628">
    <property type="entry name" value="SNF2_RAD54_helicase_TF"/>
</dbReference>
<evidence type="ECO:0000256" key="4">
    <source>
        <dbReference type="SAM" id="MobiDB-lite"/>
    </source>
</evidence>
<dbReference type="PANTHER" id="PTHR45626:SF51">
    <property type="entry name" value="SNF2-RELATED DOMAIN-CONTAINING PROTEIN"/>
    <property type="match status" value="1"/>
</dbReference>
<dbReference type="Pfam" id="PF00176">
    <property type="entry name" value="SNF2-rel_dom"/>
    <property type="match status" value="1"/>
</dbReference>
<accession>A0A4S2MKG4</accession>
<feature type="compositionally biased region" description="Low complexity" evidence="4">
    <location>
        <begin position="1101"/>
        <end position="1130"/>
    </location>
</feature>
<keyword evidence="7" id="KW-1185">Reference proteome</keyword>
<feature type="region of interest" description="Disordered" evidence="4">
    <location>
        <begin position="1089"/>
        <end position="1134"/>
    </location>
</feature>
<dbReference type="Proteomes" id="UP000298138">
    <property type="component" value="Unassembled WGS sequence"/>
</dbReference>
<dbReference type="InParanoid" id="A0A4S2MKG4"/>
<keyword evidence="1" id="KW-0547">Nucleotide-binding</keyword>
<dbReference type="Gene3D" id="3.40.50.300">
    <property type="entry name" value="P-loop containing nucleotide triphosphate hydrolases"/>
    <property type="match status" value="2"/>
</dbReference>
<dbReference type="GO" id="GO:0016787">
    <property type="term" value="F:hydrolase activity"/>
    <property type="evidence" value="ECO:0007669"/>
    <property type="project" value="UniProtKB-KW"/>
</dbReference>
<feature type="compositionally biased region" description="Low complexity" evidence="4">
    <location>
        <begin position="880"/>
        <end position="902"/>
    </location>
</feature>
<dbReference type="InterPro" id="IPR027417">
    <property type="entry name" value="P-loop_NTPase"/>
</dbReference>
<evidence type="ECO:0000256" key="3">
    <source>
        <dbReference type="ARBA" id="ARBA00022840"/>
    </source>
</evidence>
<dbReference type="InterPro" id="IPR001650">
    <property type="entry name" value="Helicase_C-like"/>
</dbReference>
<proteinExistence type="predicted"/>
<gene>
    <name evidence="6" type="ORF">EX30DRAFT_366625</name>
</gene>
<feature type="region of interest" description="Disordered" evidence="4">
    <location>
        <begin position="1255"/>
        <end position="1279"/>
    </location>
</feature>
<evidence type="ECO:0000313" key="6">
    <source>
        <dbReference type="EMBL" id="TGZ77496.1"/>
    </source>
</evidence>
<dbReference type="PANTHER" id="PTHR45626">
    <property type="entry name" value="TRANSCRIPTION TERMINATION FACTOR 2-RELATED"/>
    <property type="match status" value="1"/>
</dbReference>
<feature type="region of interest" description="Disordered" evidence="4">
    <location>
        <begin position="1296"/>
        <end position="1378"/>
    </location>
</feature>
<dbReference type="OrthoDB" id="2801544at2759"/>
<dbReference type="Pfam" id="PF00271">
    <property type="entry name" value="Helicase_C"/>
    <property type="match status" value="1"/>
</dbReference>
<dbReference type="SMART" id="SM00487">
    <property type="entry name" value="DEXDc"/>
    <property type="match status" value="1"/>
</dbReference>
<feature type="compositionally biased region" description="Low complexity" evidence="4">
    <location>
        <begin position="1167"/>
        <end position="1187"/>
    </location>
</feature>
<feature type="domain" description="Helicase ATP-binding" evidence="5">
    <location>
        <begin position="201"/>
        <end position="548"/>
    </location>
</feature>
<dbReference type="EMBL" id="ML220152">
    <property type="protein sequence ID" value="TGZ77496.1"/>
    <property type="molecule type" value="Genomic_DNA"/>
</dbReference>
<feature type="compositionally biased region" description="Polar residues" evidence="4">
    <location>
        <begin position="1296"/>
        <end position="1309"/>
    </location>
</feature>
<dbReference type="CDD" id="cd18008">
    <property type="entry name" value="DEXDc_SHPRH-like"/>
    <property type="match status" value="1"/>
</dbReference>
<dbReference type="GO" id="GO:0008094">
    <property type="term" value="F:ATP-dependent activity, acting on DNA"/>
    <property type="evidence" value="ECO:0007669"/>
    <property type="project" value="TreeGrafter"/>
</dbReference>
<feature type="region of interest" description="Disordered" evidence="4">
    <location>
        <begin position="1167"/>
        <end position="1204"/>
    </location>
</feature>
<dbReference type="GO" id="GO:0006281">
    <property type="term" value="P:DNA repair"/>
    <property type="evidence" value="ECO:0007669"/>
    <property type="project" value="TreeGrafter"/>
</dbReference>
<dbReference type="GO" id="GO:0005524">
    <property type="term" value="F:ATP binding"/>
    <property type="evidence" value="ECO:0007669"/>
    <property type="project" value="UniProtKB-KW"/>
</dbReference>
<feature type="region of interest" description="Disordered" evidence="4">
    <location>
        <begin position="848"/>
        <end position="928"/>
    </location>
</feature>
<reference evidence="6 7" key="1">
    <citation type="submission" date="2019-04" db="EMBL/GenBank/DDBJ databases">
        <title>Comparative genomics and transcriptomics to analyze fruiting body development in filamentous ascomycetes.</title>
        <authorList>
            <consortium name="DOE Joint Genome Institute"/>
            <person name="Lutkenhaus R."/>
            <person name="Traeger S."/>
            <person name="Breuer J."/>
            <person name="Kuo A."/>
            <person name="Lipzen A."/>
            <person name="Pangilinan J."/>
            <person name="Dilworth D."/>
            <person name="Sandor L."/>
            <person name="Poggeler S."/>
            <person name="Barry K."/>
            <person name="Grigoriev I.V."/>
            <person name="Nowrousian M."/>
        </authorList>
    </citation>
    <scope>NUCLEOTIDE SEQUENCE [LARGE SCALE GENOMIC DNA]</scope>
    <source>
        <strain evidence="6 7">CBS 389.68</strain>
    </source>
</reference>
<feature type="compositionally biased region" description="Pro residues" evidence="4">
    <location>
        <begin position="1261"/>
        <end position="1270"/>
    </location>
</feature>
<feature type="compositionally biased region" description="Acidic residues" evidence="4">
    <location>
        <begin position="1336"/>
        <end position="1349"/>
    </location>
</feature>
<dbReference type="InterPro" id="IPR000330">
    <property type="entry name" value="SNF2_N"/>
</dbReference>
<organism evidence="6 7">
    <name type="scientific">Ascodesmis nigricans</name>
    <dbReference type="NCBI Taxonomy" id="341454"/>
    <lineage>
        <taxon>Eukaryota</taxon>
        <taxon>Fungi</taxon>
        <taxon>Dikarya</taxon>
        <taxon>Ascomycota</taxon>
        <taxon>Pezizomycotina</taxon>
        <taxon>Pezizomycetes</taxon>
        <taxon>Pezizales</taxon>
        <taxon>Ascodesmidaceae</taxon>
        <taxon>Ascodesmis</taxon>
    </lineage>
</organism>
<keyword evidence="3" id="KW-0067">ATP-binding</keyword>
<name>A0A4S2MKG4_9PEZI</name>
<dbReference type="InterPro" id="IPR014001">
    <property type="entry name" value="Helicase_ATP-bd"/>
</dbReference>
<dbReference type="GO" id="GO:0005634">
    <property type="term" value="C:nucleus"/>
    <property type="evidence" value="ECO:0007669"/>
    <property type="project" value="TreeGrafter"/>
</dbReference>
<keyword evidence="2" id="KW-0378">Hydrolase</keyword>
<protein>
    <recommendedName>
        <fullName evidence="5">Helicase ATP-binding domain-containing protein</fullName>
    </recommendedName>
</protein>
<evidence type="ECO:0000256" key="1">
    <source>
        <dbReference type="ARBA" id="ARBA00022741"/>
    </source>
</evidence>
<dbReference type="STRING" id="341454.A0A4S2MKG4"/>
<evidence type="ECO:0000256" key="2">
    <source>
        <dbReference type="ARBA" id="ARBA00022801"/>
    </source>
</evidence>
<evidence type="ECO:0000259" key="5">
    <source>
        <dbReference type="SMART" id="SM00487"/>
    </source>
</evidence>